<dbReference type="Gene3D" id="3.30.1370.60">
    <property type="entry name" value="Hypothetical oxidoreductase yiak, domain 2"/>
    <property type="match status" value="1"/>
</dbReference>
<dbReference type="PANTHER" id="PTHR11091:SF0">
    <property type="entry name" value="MALATE DEHYDROGENASE"/>
    <property type="match status" value="1"/>
</dbReference>
<dbReference type="Pfam" id="PF02615">
    <property type="entry name" value="Ldh_2"/>
    <property type="match status" value="1"/>
</dbReference>
<evidence type="ECO:0000256" key="2">
    <source>
        <dbReference type="ARBA" id="ARBA00023002"/>
    </source>
</evidence>
<gene>
    <name evidence="3" type="ORF">SK128_002030</name>
</gene>
<comment type="caution">
    <text evidence="3">The sequence shown here is derived from an EMBL/GenBank/DDBJ whole genome shotgun (WGS) entry which is preliminary data.</text>
</comment>
<dbReference type="SUPFAM" id="SSF89733">
    <property type="entry name" value="L-sulfolactate dehydrogenase-like"/>
    <property type="match status" value="1"/>
</dbReference>
<keyword evidence="4" id="KW-1185">Reference proteome</keyword>
<organism evidence="3 4">
    <name type="scientific">Halocaridina rubra</name>
    <name type="common">Hawaiian red shrimp</name>
    <dbReference type="NCBI Taxonomy" id="373956"/>
    <lineage>
        <taxon>Eukaryota</taxon>
        <taxon>Metazoa</taxon>
        <taxon>Ecdysozoa</taxon>
        <taxon>Arthropoda</taxon>
        <taxon>Crustacea</taxon>
        <taxon>Multicrustacea</taxon>
        <taxon>Malacostraca</taxon>
        <taxon>Eumalacostraca</taxon>
        <taxon>Eucarida</taxon>
        <taxon>Decapoda</taxon>
        <taxon>Pleocyemata</taxon>
        <taxon>Caridea</taxon>
        <taxon>Atyoidea</taxon>
        <taxon>Atyidae</taxon>
        <taxon>Halocaridina</taxon>
    </lineage>
</organism>
<reference evidence="3 4" key="1">
    <citation type="submission" date="2023-11" db="EMBL/GenBank/DDBJ databases">
        <title>Halocaridina rubra genome assembly.</title>
        <authorList>
            <person name="Smith C."/>
        </authorList>
    </citation>
    <scope>NUCLEOTIDE SEQUENCE [LARGE SCALE GENOMIC DNA]</scope>
    <source>
        <strain evidence="3">EP-1</strain>
        <tissue evidence="3">Whole</tissue>
    </source>
</reference>
<keyword evidence="2" id="KW-0560">Oxidoreductase</keyword>
<dbReference type="AlphaFoldDB" id="A0AAN8XB19"/>
<proteinExistence type="inferred from homology"/>
<sequence>MISHFRIKDPSTSSIYHHARWKQQSIHKKSTLLVTSQGNVPPPHLSQSLQQKIRDLLFNHVHLLPTSTNSIKPQRQRNPPPTGIILCTIMGTNPISVAAPAKGDDNYVLDMATSVVAGGKVEVCLLEGKPIPDSWALDKNGMPTTDAEAAMDGLLLPLGGTEENSGYKGFGLGLMVEIFCGIMSGGTYGPHIRNWTKSDRPADISHCFVAIDLTHFAPGFEDRMSDLLNYCRNVKPVDPNKPVMTAGDPERIQTQKVEDDGGIQYHINVMKEM</sequence>
<evidence type="ECO:0000313" key="4">
    <source>
        <dbReference type="Proteomes" id="UP001381693"/>
    </source>
</evidence>
<dbReference type="PANTHER" id="PTHR11091">
    <property type="entry name" value="OXIDOREDUCTASE-RELATED"/>
    <property type="match status" value="1"/>
</dbReference>
<evidence type="ECO:0000313" key="3">
    <source>
        <dbReference type="EMBL" id="KAK7081042.1"/>
    </source>
</evidence>
<dbReference type="InterPro" id="IPR003767">
    <property type="entry name" value="Malate/L-lactate_DH-like"/>
</dbReference>
<accession>A0AAN8XB19</accession>
<dbReference type="GO" id="GO:0016491">
    <property type="term" value="F:oxidoreductase activity"/>
    <property type="evidence" value="ECO:0007669"/>
    <property type="project" value="UniProtKB-KW"/>
</dbReference>
<name>A0AAN8XB19_HALRR</name>
<comment type="similarity">
    <text evidence="1">Belongs to the LDH2/MDH2 oxidoreductase family.</text>
</comment>
<feature type="non-terminal residue" evidence="3">
    <location>
        <position position="273"/>
    </location>
</feature>
<dbReference type="InterPro" id="IPR036111">
    <property type="entry name" value="Mal/L-sulfo/L-lacto_DH-like_sf"/>
</dbReference>
<evidence type="ECO:0008006" key="5">
    <source>
        <dbReference type="Google" id="ProtNLM"/>
    </source>
</evidence>
<dbReference type="EMBL" id="JAXCGZ010005717">
    <property type="protein sequence ID" value="KAK7081042.1"/>
    <property type="molecule type" value="Genomic_DNA"/>
</dbReference>
<dbReference type="InterPro" id="IPR043143">
    <property type="entry name" value="Mal/L-sulf/L-lact_DH-like_NADP"/>
</dbReference>
<dbReference type="Proteomes" id="UP001381693">
    <property type="component" value="Unassembled WGS sequence"/>
</dbReference>
<evidence type="ECO:0000256" key="1">
    <source>
        <dbReference type="ARBA" id="ARBA00006056"/>
    </source>
</evidence>
<protein>
    <recommendedName>
        <fullName evidence="5">Malate dehydrogenase</fullName>
    </recommendedName>
</protein>